<feature type="domain" description="GerMN" evidence="1">
    <location>
        <begin position="53"/>
        <end position="161"/>
    </location>
</feature>
<dbReference type="RefSeq" id="WP_216438062.1">
    <property type="nucleotide sequence ID" value="NZ_JAHLQF010000001.1"/>
</dbReference>
<dbReference type="Proteomes" id="UP000726170">
    <property type="component" value="Unassembled WGS sequence"/>
</dbReference>
<sequence>MKKRLFTIVISIIFAIVLISCKSNENKLDGDKNPNETPTITEEISVKDTRCRLYFFNISELKHYYIDKTLPIENDALITALTKELQSTSYNKDFLSLTDKVEVKSAKLDETTGVLKIVFSDSYVDNMNLGSSTESGLLTSLIATYGYNLGVDKIAIYFNDELSTCLKGDLPNGYFTVEYPTAEPYNP</sequence>
<evidence type="ECO:0000313" key="2">
    <source>
        <dbReference type="EMBL" id="MBU5483705.1"/>
    </source>
</evidence>
<name>A0ABS6EEQ9_9CLOT</name>
<dbReference type="InterPro" id="IPR019606">
    <property type="entry name" value="GerMN"/>
</dbReference>
<gene>
    <name evidence="2" type="ORF">KQI86_05135</name>
</gene>
<keyword evidence="3" id="KW-1185">Reference proteome</keyword>
<dbReference type="EMBL" id="JAHLQF010000001">
    <property type="protein sequence ID" value="MBU5483705.1"/>
    <property type="molecule type" value="Genomic_DNA"/>
</dbReference>
<accession>A0ABS6EEQ9</accession>
<organism evidence="2 3">
    <name type="scientific">Clostridium mobile</name>
    <dbReference type="NCBI Taxonomy" id="2841512"/>
    <lineage>
        <taxon>Bacteria</taxon>
        <taxon>Bacillati</taxon>
        <taxon>Bacillota</taxon>
        <taxon>Clostridia</taxon>
        <taxon>Eubacteriales</taxon>
        <taxon>Clostridiaceae</taxon>
        <taxon>Clostridium</taxon>
    </lineage>
</organism>
<protein>
    <submittedName>
        <fullName evidence="2">GerMN domain-containing protein</fullName>
    </submittedName>
</protein>
<evidence type="ECO:0000259" key="1">
    <source>
        <dbReference type="Pfam" id="PF10646"/>
    </source>
</evidence>
<dbReference type="Pfam" id="PF10646">
    <property type="entry name" value="Germane"/>
    <property type="match status" value="1"/>
</dbReference>
<reference evidence="2 3" key="1">
    <citation type="submission" date="2021-06" db="EMBL/GenBank/DDBJ databases">
        <authorList>
            <person name="Sun Q."/>
            <person name="Li D."/>
        </authorList>
    </citation>
    <scope>NUCLEOTIDE SEQUENCE [LARGE SCALE GENOMIC DNA]</scope>
    <source>
        <strain evidence="2 3">MSJ-11</strain>
    </source>
</reference>
<evidence type="ECO:0000313" key="3">
    <source>
        <dbReference type="Proteomes" id="UP000726170"/>
    </source>
</evidence>
<proteinExistence type="predicted"/>
<comment type="caution">
    <text evidence="2">The sequence shown here is derived from an EMBL/GenBank/DDBJ whole genome shotgun (WGS) entry which is preliminary data.</text>
</comment>
<dbReference type="PROSITE" id="PS51257">
    <property type="entry name" value="PROKAR_LIPOPROTEIN"/>
    <property type="match status" value="1"/>
</dbReference>